<proteinExistence type="inferred from homology"/>
<keyword evidence="5 11" id="KW-0067">ATP-binding</keyword>
<dbReference type="RefSeq" id="WP_366489987.1">
    <property type="nucleotide sequence ID" value="NZ_JACBZT010000001.1"/>
</dbReference>
<accession>A0A853CKM1</accession>
<keyword evidence="4" id="KW-0547">Nucleotide-binding</keyword>
<dbReference type="InterPro" id="IPR050763">
    <property type="entry name" value="ABC_transporter_ATP-binding"/>
</dbReference>
<evidence type="ECO:0000256" key="3">
    <source>
        <dbReference type="ARBA" id="ARBA00022475"/>
    </source>
</evidence>
<dbReference type="PANTHER" id="PTHR42711">
    <property type="entry name" value="ABC TRANSPORTER ATP-BINDING PROTEIN"/>
    <property type="match status" value="1"/>
</dbReference>
<keyword evidence="2" id="KW-0813">Transport</keyword>
<dbReference type="GO" id="GO:0043215">
    <property type="term" value="P:daunorubicin transport"/>
    <property type="evidence" value="ECO:0007669"/>
    <property type="project" value="InterPro"/>
</dbReference>
<evidence type="ECO:0000259" key="10">
    <source>
        <dbReference type="PROSITE" id="PS50893"/>
    </source>
</evidence>
<dbReference type="FunFam" id="3.40.50.300:FF:000589">
    <property type="entry name" value="ABC transporter, ATP-binding subunit"/>
    <property type="match status" value="1"/>
</dbReference>
<dbReference type="Gene3D" id="3.40.50.300">
    <property type="entry name" value="P-loop containing nucleotide triphosphate hydrolases"/>
    <property type="match status" value="1"/>
</dbReference>
<evidence type="ECO:0000313" key="11">
    <source>
        <dbReference type="EMBL" id="NYJ08117.1"/>
    </source>
</evidence>
<dbReference type="SMART" id="SM00382">
    <property type="entry name" value="AAA"/>
    <property type="match status" value="1"/>
</dbReference>
<dbReference type="Proteomes" id="UP000541969">
    <property type="component" value="Unassembled WGS sequence"/>
</dbReference>
<dbReference type="GO" id="GO:0005886">
    <property type="term" value="C:plasma membrane"/>
    <property type="evidence" value="ECO:0007669"/>
    <property type="project" value="UniProtKB-SubCell"/>
</dbReference>
<evidence type="ECO:0000256" key="8">
    <source>
        <dbReference type="ARBA" id="ARBA00023251"/>
    </source>
</evidence>
<comment type="caution">
    <text evidence="11">The sequence shown here is derived from an EMBL/GenBank/DDBJ whole genome shotgun (WGS) entry which is preliminary data.</text>
</comment>
<evidence type="ECO:0000256" key="6">
    <source>
        <dbReference type="ARBA" id="ARBA00022967"/>
    </source>
</evidence>
<sequence length="314" mass="33420">MIVEVRNLQKSFGEHRVLTGVDLSAAEGTVLALLGPNGAGKTTTVRILTTLTRPDAGTVTVAGHDVVREPARVRAAISLTGQSVAVDDRQTGRENLVMAGRLAHLGRAGARRRAAELLERFDLAEAGDRRVQTWSGGMRRRLDLAMSLVARPRVVFLDEPTTGLDPASRLTMWDAVAELVAAGTTIVLTTQYLEEADRLADRIVLIDGGRVAASGTADELKAAVGSERLELTFRDRGSWQEAAHALAPAPLVTDPAALRLGLATDGSAAHVHRVLDELAAAGIAVDRISSTRPTLDDVFLALTARPATELLETR</sequence>
<protein>
    <submittedName>
        <fullName evidence="11">ABC-2 type transport system ATP-binding protein</fullName>
    </submittedName>
</protein>
<dbReference type="InterPro" id="IPR003439">
    <property type="entry name" value="ABC_transporter-like_ATP-bd"/>
</dbReference>
<dbReference type="GO" id="GO:0016887">
    <property type="term" value="F:ATP hydrolysis activity"/>
    <property type="evidence" value="ECO:0007669"/>
    <property type="project" value="InterPro"/>
</dbReference>
<evidence type="ECO:0000313" key="12">
    <source>
        <dbReference type="Proteomes" id="UP000541969"/>
    </source>
</evidence>
<dbReference type="InterPro" id="IPR005894">
    <property type="entry name" value="DrrA"/>
</dbReference>
<dbReference type="NCBIfam" id="TIGR01188">
    <property type="entry name" value="drrA"/>
    <property type="match status" value="1"/>
</dbReference>
<evidence type="ECO:0000256" key="4">
    <source>
        <dbReference type="ARBA" id="ARBA00022741"/>
    </source>
</evidence>
<dbReference type="InterPro" id="IPR025302">
    <property type="entry name" value="DrrA1/2-like_C"/>
</dbReference>
<name>A0A853CKM1_9ACTN</name>
<dbReference type="InterPro" id="IPR003593">
    <property type="entry name" value="AAA+_ATPase"/>
</dbReference>
<evidence type="ECO:0000256" key="1">
    <source>
        <dbReference type="ARBA" id="ARBA00004202"/>
    </source>
</evidence>
<feature type="domain" description="ABC transporter" evidence="10">
    <location>
        <begin position="3"/>
        <end position="233"/>
    </location>
</feature>
<evidence type="ECO:0000256" key="7">
    <source>
        <dbReference type="ARBA" id="ARBA00023136"/>
    </source>
</evidence>
<keyword evidence="6" id="KW-1278">Translocase</keyword>
<comment type="similarity">
    <text evidence="9">Belongs to the ABC transporter superfamily. Drug exporter-1 (DrugE1) (TC 3.A.1.105) family.</text>
</comment>
<organism evidence="11 12">
    <name type="scientific">Petropleomorpha daqingensis</name>
    <dbReference type="NCBI Taxonomy" id="2026353"/>
    <lineage>
        <taxon>Bacteria</taxon>
        <taxon>Bacillati</taxon>
        <taxon>Actinomycetota</taxon>
        <taxon>Actinomycetes</taxon>
        <taxon>Geodermatophilales</taxon>
        <taxon>Geodermatophilaceae</taxon>
        <taxon>Petropleomorpha</taxon>
    </lineage>
</organism>
<keyword evidence="8" id="KW-0046">Antibiotic resistance</keyword>
<dbReference type="GO" id="GO:1900753">
    <property type="term" value="P:doxorubicin transport"/>
    <property type="evidence" value="ECO:0007669"/>
    <property type="project" value="InterPro"/>
</dbReference>
<dbReference type="Pfam" id="PF13732">
    <property type="entry name" value="DrrA1-3_C"/>
    <property type="match status" value="1"/>
</dbReference>
<dbReference type="InterPro" id="IPR027417">
    <property type="entry name" value="P-loop_NTPase"/>
</dbReference>
<keyword evidence="7" id="KW-0472">Membrane</keyword>
<comment type="subcellular location">
    <subcellularLocation>
        <location evidence="1">Cell membrane</location>
        <topology evidence="1">Peripheral membrane protein</topology>
    </subcellularLocation>
</comment>
<evidence type="ECO:0000256" key="9">
    <source>
        <dbReference type="ARBA" id="ARBA00049985"/>
    </source>
</evidence>
<dbReference type="GO" id="GO:0046677">
    <property type="term" value="P:response to antibiotic"/>
    <property type="evidence" value="ECO:0007669"/>
    <property type="project" value="UniProtKB-KW"/>
</dbReference>
<dbReference type="Pfam" id="PF00005">
    <property type="entry name" value="ABC_tran"/>
    <property type="match status" value="1"/>
</dbReference>
<dbReference type="PANTHER" id="PTHR42711:SF19">
    <property type="entry name" value="DOXORUBICIN RESISTANCE ATP-BINDING PROTEIN DRRA"/>
    <property type="match status" value="1"/>
</dbReference>
<dbReference type="EMBL" id="JACBZT010000001">
    <property type="protein sequence ID" value="NYJ08117.1"/>
    <property type="molecule type" value="Genomic_DNA"/>
</dbReference>
<dbReference type="GO" id="GO:0005524">
    <property type="term" value="F:ATP binding"/>
    <property type="evidence" value="ECO:0007669"/>
    <property type="project" value="UniProtKB-KW"/>
</dbReference>
<evidence type="ECO:0000256" key="2">
    <source>
        <dbReference type="ARBA" id="ARBA00022448"/>
    </source>
</evidence>
<keyword evidence="12" id="KW-1185">Reference proteome</keyword>
<reference evidence="11 12" key="1">
    <citation type="submission" date="2020-07" db="EMBL/GenBank/DDBJ databases">
        <title>Sequencing the genomes of 1000 actinobacteria strains.</title>
        <authorList>
            <person name="Klenk H.-P."/>
        </authorList>
    </citation>
    <scope>NUCLEOTIDE SEQUENCE [LARGE SCALE GENOMIC DNA]</scope>
    <source>
        <strain evidence="11 12">DSM 104001</strain>
    </source>
</reference>
<keyword evidence="3" id="KW-1003">Cell membrane</keyword>
<evidence type="ECO:0000256" key="5">
    <source>
        <dbReference type="ARBA" id="ARBA00022840"/>
    </source>
</evidence>
<gene>
    <name evidence="11" type="ORF">GGQ55_004395</name>
</gene>
<dbReference type="SUPFAM" id="SSF52540">
    <property type="entry name" value="P-loop containing nucleoside triphosphate hydrolases"/>
    <property type="match status" value="1"/>
</dbReference>
<dbReference type="PROSITE" id="PS50893">
    <property type="entry name" value="ABC_TRANSPORTER_2"/>
    <property type="match status" value="1"/>
</dbReference>
<dbReference type="AlphaFoldDB" id="A0A853CKM1"/>